<keyword evidence="3" id="KW-1185">Reference proteome</keyword>
<name>A0A6N6M2T1_9FLAO</name>
<proteinExistence type="predicted"/>
<comment type="caution">
    <text evidence="2">The sequence shown here is derived from an EMBL/GenBank/DDBJ whole genome shotgun (WGS) entry which is preliminary data.</text>
</comment>
<feature type="signal peptide" evidence="1">
    <location>
        <begin position="1"/>
        <end position="24"/>
    </location>
</feature>
<dbReference type="PROSITE" id="PS51257">
    <property type="entry name" value="PROKAR_LIPOPROTEIN"/>
    <property type="match status" value="1"/>
</dbReference>
<evidence type="ECO:0000313" key="3">
    <source>
        <dbReference type="Proteomes" id="UP000435357"/>
    </source>
</evidence>
<dbReference type="AlphaFoldDB" id="A0A6N6M2T1"/>
<accession>A0A6N6M2T1</accession>
<evidence type="ECO:0000313" key="2">
    <source>
        <dbReference type="EMBL" id="KAB1063450.1"/>
    </source>
</evidence>
<evidence type="ECO:0000256" key="1">
    <source>
        <dbReference type="SAM" id="SignalP"/>
    </source>
</evidence>
<protein>
    <recommendedName>
        <fullName evidence="4">Lipoprotein</fullName>
    </recommendedName>
</protein>
<organism evidence="2 3">
    <name type="scientific">Salibacter halophilus</name>
    <dbReference type="NCBI Taxonomy" id="1803916"/>
    <lineage>
        <taxon>Bacteria</taxon>
        <taxon>Pseudomonadati</taxon>
        <taxon>Bacteroidota</taxon>
        <taxon>Flavobacteriia</taxon>
        <taxon>Flavobacteriales</taxon>
        <taxon>Salibacteraceae</taxon>
        <taxon>Salibacter</taxon>
    </lineage>
</organism>
<keyword evidence="1" id="KW-0732">Signal</keyword>
<evidence type="ECO:0008006" key="4">
    <source>
        <dbReference type="Google" id="ProtNLM"/>
    </source>
</evidence>
<dbReference type="EMBL" id="WACR01000008">
    <property type="protein sequence ID" value="KAB1063450.1"/>
    <property type="molecule type" value="Genomic_DNA"/>
</dbReference>
<dbReference type="RefSeq" id="WP_151168915.1">
    <property type="nucleotide sequence ID" value="NZ_WACR01000008.1"/>
</dbReference>
<gene>
    <name evidence="2" type="ORF">F3059_10295</name>
</gene>
<dbReference type="OrthoDB" id="1467874at2"/>
<reference evidence="2 3" key="1">
    <citation type="submission" date="2019-09" db="EMBL/GenBank/DDBJ databases">
        <title>Genomes of Cryomorphaceae.</title>
        <authorList>
            <person name="Bowman J.P."/>
        </authorList>
    </citation>
    <scope>NUCLEOTIDE SEQUENCE [LARGE SCALE GENOMIC DNA]</scope>
    <source>
        <strain evidence="2 3">KCTC 52047</strain>
    </source>
</reference>
<feature type="chain" id="PRO_5026701796" description="Lipoprotein" evidence="1">
    <location>
        <begin position="25"/>
        <end position="64"/>
    </location>
</feature>
<sequence>MKKIVGIAAVFVAVLGFTSCEQCATCTFNDPDRGQLTEDFCDRGKVYDDTMETYDDAGWDCVED</sequence>
<dbReference type="Proteomes" id="UP000435357">
    <property type="component" value="Unassembled WGS sequence"/>
</dbReference>